<evidence type="ECO:0000256" key="1">
    <source>
        <dbReference type="ARBA" id="ARBA00022670"/>
    </source>
</evidence>
<feature type="transmembrane region" description="Helical" evidence="7">
    <location>
        <begin position="87"/>
        <end position="108"/>
    </location>
</feature>
<keyword evidence="11" id="KW-1185">Reference proteome</keyword>
<dbReference type="InterPro" id="IPR052173">
    <property type="entry name" value="Beta-lactam_resp_regulator"/>
</dbReference>
<feature type="domain" description="Peptidase M48" evidence="8">
    <location>
        <begin position="124"/>
        <end position="198"/>
    </location>
</feature>
<evidence type="ECO:0000259" key="8">
    <source>
        <dbReference type="Pfam" id="PF01435"/>
    </source>
</evidence>
<comment type="similarity">
    <text evidence="6">Belongs to the peptidase M48 family.</text>
</comment>
<keyword evidence="4 6" id="KW-0862">Zinc</keyword>
<evidence type="ECO:0000256" key="2">
    <source>
        <dbReference type="ARBA" id="ARBA00022723"/>
    </source>
</evidence>
<dbReference type="GO" id="GO:0006508">
    <property type="term" value="P:proteolysis"/>
    <property type="evidence" value="ECO:0007669"/>
    <property type="project" value="UniProtKB-KW"/>
</dbReference>
<dbReference type="Pfam" id="PF01435">
    <property type="entry name" value="Peptidase_M48"/>
    <property type="match status" value="1"/>
</dbReference>
<reference evidence="9 11" key="1">
    <citation type="submission" date="2015-04" db="EMBL/GenBank/DDBJ databases">
        <title>Genome sequence of Mycobacterium obuense UC1.</title>
        <authorList>
            <person name="Greninger A.L."/>
            <person name="Cunningham G."/>
            <person name="Chiu C.Y."/>
            <person name="Miller S."/>
        </authorList>
    </citation>
    <scope>NUCLEOTIDE SEQUENCE [LARGE SCALE GENOMIC DNA]</scope>
    <source>
        <strain evidence="9 11">UC1</strain>
    </source>
</reference>
<evidence type="ECO:0000256" key="3">
    <source>
        <dbReference type="ARBA" id="ARBA00022801"/>
    </source>
</evidence>
<dbReference type="PANTHER" id="PTHR34978:SF3">
    <property type="entry name" value="SLR0241 PROTEIN"/>
    <property type="match status" value="1"/>
</dbReference>
<dbReference type="Proteomes" id="UP000034150">
    <property type="component" value="Unassembled WGS sequence"/>
</dbReference>
<evidence type="ECO:0000313" key="12">
    <source>
        <dbReference type="Proteomes" id="UP000294952"/>
    </source>
</evidence>
<reference evidence="10 12" key="2">
    <citation type="submission" date="2019-01" db="EMBL/GenBank/DDBJ databases">
        <title>High-quality-draft genome sequences of five non-tuberculosis mycobacteriaceae isolated from a nosocomial environment.</title>
        <authorList>
            <person name="Tiago I."/>
            <person name="Alarico S."/>
            <person name="Pereira S.G."/>
            <person name="Coelho C."/>
            <person name="Maranha A."/>
            <person name="Empadinhas N."/>
        </authorList>
    </citation>
    <scope>NUCLEOTIDE SEQUENCE [LARGE SCALE GENOMIC DNA]</scope>
    <source>
        <strain evidence="10 12">22DIII</strain>
    </source>
</reference>
<evidence type="ECO:0000256" key="4">
    <source>
        <dbReference type="ARBA" id="ARBA00022833"/>
    </source>
</evidence>
<dbReference type="RefSeq" id="WP_046361661.1">
    <property type="nucleotide sequence ID" value="NZ_CALTXN010000055.1"/>
</dbReference>
<dbReference type="PANTHER" id="PTHR34978">
    <property type="entry name" value="POSSIBLE SENSOR-TRANSDUCER PROTEIN BLAR"/>
    <property type="match status" value="1"/>
</dbReference>
<name>A0A0M2K891_9MYCO</name>
<protein>
    <submittedName>
        <fullName evidence="10">M56 family peptidase</fullName>
    </submittedName>
    <submittedName>
        <fullName evidence="9">Peptidase M48, Ste24p</fullName>
    </submittedName>
</protein>
<evidence type="ECO:0000313" key="9">
    <source>
        <dbReference type="EMBL" id="KKF03432.1"/>
    </source>
</evidence>
<organism evidence="9 11">
    <name type="scientific">Mycolicibacterium obuense</name>
    <dbReference type="NCBI Taxonomy" id="1807"/>
    <lineage>
        <taxon>Bacteria</taxon>
        <taxon>Bacillati</taxon>
        <taxon>Actinomycetota</taxon>
        <taxon>Actinomycetes</taxon>
        <taxon>Mycobacteriales</taxon>
        <taxon>Mycobacteriaceae</taxon>
        <taxon>Mycolicibacterium</taxon>
    </lineage>
</organism>
<evidence type="ECO:0000313" key="10">
    <source>
        <dbReference type="EMBL" id="TDL06750.1"/>
    </source>
</evidence>
<dbReference type="AlphaFoldDB" id="A0A0M2K891"/>
<dbReference type="OrthoDB" id="9785340at2"/>
<dbReference type="PATRIC" id="fig|1807.13.peg.1682"/>
<keyword evidence="1 6" id="KW-0645">Protease</keyword>
<keyword evidence="5 6" id="KW-0482">Metalloprotease</keyword>
<keyword evidence="7" id="KW-0812">Transmembrane</keyword>
<evidence type="ECO:0000313" key="11">
    <source>
        <dbReference type="Proteomes" id="UP000034150"/>
    </source>
</evidence>
<gene>
    <name evidence="10" type="ORF">EUA04_18895</name>
    <name evidence="9" type="ORF">WN67_03425</name>
</gene>
<keyword evidence="7" id="KW-0472">Membrane</keyword>
<evidence type="ECO:0000256" key="5">
    <source>
        <dbReference type="ARBA" id="ARBA00023049"/>
    </source>
</evidence>
<feature type="transmembrane region" description="Helical" evidence="7">
    <location>
        <begin position="39"/>
        <end position="58"/>
    </location>
</feature>
<dbReference type="EMBL" id="SDLP01000005">
    <property type="protein sequence ID" value="TDL06750.1"/>
    <property type="molecule type" value="Genomic_DNA"/>
</dbReference>
<dbReference type="Gene3D" id="3.30.2010.10">
    <property type="entry name" value="Metalloproteases ('zincins'), catalytic domain"/>
    <property type="match status" value="1"/>
</dbReference>
<dbReference type="GO" id="GO:0004222">
    <property type="term" value="F:metalloendopeptidase activity"/>
    <property type="evidence" value="ECO:0007669"/>
    <property type="project" value="InterPro"/>
</dbReference>
<dbReference type="GO" id="GO:0046872">
    <property type="term" value="F:metal ion binding"/>
    <property type="evidence" value="ECO:0007669"/>
    <property type="project" value="UniProtKB-KW"/>
</dbReference>
<keyword evidence="2" id="KW-0479">Metal-binding</keyword>
<comment type="cofactor">
    <cofactor evidence="6">
        <name>Zn(2+)</name>
        <dbReference type="ChEBI" id="CHEBI:29105"/>
    </cofactor>
    <text evidence="6">Binds 1 zinc ion per subunit.</text>
</comment>
<dbReference type="Proteomes" id="UP000294952">
    <property type="component" value="Unassembled WGS sequence"/>
</dbReference>
<accession>A0A0M2K891</accession>
<dbReference type="CDD" id="cd07326">
    <property type="entry name" value="M56_BlaR1_MecR1_like"/>
    <property type="match status" value="1"/>
</dbReference>
<dbReference type="EMBL" id="LAUZ02000013">
    <property type="protein sequence ID" value="KKF03432.1"/>
    <property type="molecule type" value="Genomic_DNA"/>
</dbReference>
<keyword evidence="3 6" id="KW-0378">Hydrolase</keyword>
<dbReference type="InterPro" id="IPR001915">
    <property type="entry name" value="Peptidase_M48"/>
</dbReference>
<keyword evidence="7" id="KW-1133">Transmembrane helix</keyword>
<proteinExistence type="inferred from homology"/>
<comment type="caution">
    <text evidence="9">The sequence shown here is derived from an EMBL/GenBank/DDBJ whole genome shotgun (WGS) entry which is preliminary data.</text>
</comment>
<sequence length="306" mass="32739">MTAALWLLLYGSALAWWAPPVLRRMTRHGISPHMGVAAWLATVAATLTAWLVALIMVIGATTDSIRTGAVVTLCLELFGFSEHTPMAGRIGSVVLIAVGTLTSGFVVMRIGRCLSRLRARSHEHARAARIVGRPTDHPNVVVVEADRPAAYCVVGRPNAIIVTSAAMKSLNRSQLKAVLAHENAHISGRHHHILMALRALGGTLPRLPLFATAPHCVGELLEMCADDTAVRRVGTHPLLAGLSALAGEHPPAREGLAAAGTAVIARAQRLLTPTRRHVRWRHRICLTAAITAMLATPALIQVLCHH</sequence>
<feature type="transmembrane region" description="Helical" evidence="7">
    <location>
        <begin position="284"/>
        <end position="303"/>
    </location>
</feature>
<evidence type="ECO:0000256" key="6">
    <source>
        <dbReference type="RuleBase" id="RU003983"/>
    </source>
</evidence>
<evidence type="ECO:0000256" key="7">
    <source>
        <dbReference type="SAM" id="Phobius"/>
    </source>
</evidence>